<evidence type="ECO:0000313" key="1">
    <source>
        <dbReference type="EMBL" id="ASW43785.1"/>
    </source>
</evidence>
<dbReference type="RefSeq" id="WP_119865919.1">
    <property type="nucleotide sequence ID" value="NZ_CP016786.1"/>
</dbReference>
<dbReference type="OrthoDB" id="1922292at2"/>
<dbReference type="Proteomes" id="UP000264883">
    <property type="component" value="Chromosome"/>
</dbReference>
<organism evidence="1 2">
    <name type="scientific">Clostridium isatidis</name>
    <dbReference type="NCBI Taxonomy" id="182773"/>
    <lineage>
        <taxon>Bacteria</taxon>
        <taxon>Bacillati</taxon>
        <taxon>Bacillota</taxon>
        <taxon>Clostridia</taxon>
        <taxon>Eubacteriales</taxon>
        <taxon>Clostridiaceae</taxon>
        <taxon>Clostridium</taxon>
    </lineage>
</organism>
<reference evidence="1 2" key="1">
    <citation type="submission" date="2016-08" db="EMBL/GenBank/DDBJ databases">
        <title>Complete Genome Sequence Of The Indigo Reducing Clostridium isatidis DSM15098.</title>
        <authorList>
            <person name="Little G.T."/>
            <person name="Minton N.P."/>
        </authorList>
    </citation>
    <scope>NUCLEOTIDE SEQUENCE [LARGE SCALE GENOMIC DNA]</scope>
    <source>
        <strain evidence="1 2">DSM 15098</strain>
    </source>
</reference>
<accession>A0A343JE27</accession>
<sequence length="112" mass="13420">MKKIFEIKDLKFYEEEFLDNIEDYDDVIPIIQELSLELNYEEIETVGNNDCCNMTNKNYIVEIPGFLDKEDNFITKDEAEKLTEESEMSLSLFVIRIYKCRECNKWIIDILE</sequence>
<name>A0A343JE27_9CLOT</name>
<dbReference type="AlphaFoldDB" id="A0A343JE27"/>
<gene>
    <name evidence="1" type="ORF">BEN51_09905</name>
</gene>
<proteinExistence type="predicted"/>
<keyword evidence="2" id="KW-1185">Reference proteome</keyword>
<evidence type="ECO:0000313" key="2">
    <source>
        <dbReference type="Proteomes" id="UP000264883"/>
    </source>
</evidence>
<dbReference type="EMBL" id="CP016786">
    <property type="protein sequence ID" value="ASW43785.1"/>
    <property type="molecule type" value="Genomic_DNA"/>
</dbReference>
<dbReference type="KEGG" id="cia:BEN51_09905"/>
<protein>
    <submittedName>
        <fullName evidence="1">Uncharacterized protein</fullName>
    </submittedName>
</protein>